<dbReference type="AlphaFoldDB" id="A0A7J4K1X0"/>
<comment type="caution">
    <text evidence="2">The sequence shown here is derived from an EMBL/GenBank/DDBJ whole genome shotgun (WGS) entry which is preliminary data.</text>
</comment>
<gene>
    <name evidence="2" type="ORF">HA222_02540</name>
</gene>
<proteinExistence type="predicted"/>
<feature type="transmembrane region" description="Helical" evidence="1">
    <location>
        <begin position="132"/>
        <end position="150"/>
    </location>
</feature>
<protein>
    <submittedName>
        <fullName evidence="2">Uncharacterized protein</fullName>
    </submittedName>
</protein>
<organism evidence="2 3">
    <name type="scientific">Candidatus Iainarchaeum sp</name>
    <dbReference type="NCBI Taxonomy" id="3101447"/>
    <lineage>
        <taxon>Archaea</taxon>
        <taxon>Candidatus Iainarchaeota</taxon>
        <taxon>Candidatus Iainarchaeia</taxon>
        <taxon>Candidatus Iainarchaeales</taxon>
        <taxon>Candidatus Iainarchaeaceae</taxon>
        <taxon>Candidatus Iainarchaeum</taxon>
    </lineage>
</organism>
<sequence length="161" mass="18350">MVRLEKELWKFSEVKEVHLTDEANELLAKGWKLLEAGIVKGEKFFILGIEKPAAEKAVLDREIETVIEKREERIEQAEIAGKLKLEKKEKKSAIKSLIFGPVFLALGLWLFFEVSPKKLEFFGIEYSLLENIVLFASVILIIAGLVNVFHHASSSIKKQKN</sequence>
<keyword evidence="1" id="KW-1133">Transmembrane helix</keyword>
<feature type="transmembrane region" description="Helical" evidence="1">
    <location>
        <begin position="92"/>
        <end position="112"/>
    </location>
</feature>
<accession>A0A7J4K1X0</accession>
<reference evidence="3" key="1">
    <citation type="journal article" date="2020" name="bioRxiv">
        <title>A rank-normalized archaeal taxonomy based on genome phylogeny resolves widespread incomplete and uneven classifications.</title>
        <authorList>
            <person name="Rinke C."/>
            <person name="Chuvochina M."/>
            <person name="Mussig A.J."/>
            <person name="Chaumeil P.-A."/>
            <person name="Waite D.W."/>
            <person name="Whitman W.B."/>
            <person name="Parks D.H."/>
            <person name="Hugenholtz P."/>
        </authorList>
    </citation>
    <scope>NUCLEOTIDE SEQUENCE [LARGE SCALE GENOMIC DNA]</scope>
</reference>
<name>A0A7J4K1X0_9ARCH</name>
<evidence type="ECO:0000313" key="3">
    <source>
        <dbReference type="Proteomes" id="UP000590964"/>
    </source>
</evidence>
<keyword evidence="1" id="KW-0812">Transmembrane</keyword>
<evidence type="ECO:0000256" key="1">
    <source>
        <dbReference type="SAM" id="Phobius"/>
    </source>
</evidence>
<dbReference type="EMBL" id="DUFW01000038">
    <property type="protein sequence ID" value="HIH21516.1"/>
    <property type="molecule type" value="Genomic_DNA"/>
</dbReference>
<keyword evidence="1" id="KW-0472">Membrane</keyword>
<evidence type="ECO:0000313" key="2">
    <source>
        <dbReference type="EMBL" id="HIH21516.1"/>
    </source>
</evidence>
<dbReference type="Proteomes" id="UP000590964">
    <property type="component" value="Unassembled WGS sequence"/>
</dbReference>